<dbReference type="HAMAP" id="MF_01357">
    <property type="entry name" value="NDH1_NuoC"/>
    <property type="match status" value="1"/>
</dbReference>
<proteinExistence type="inferred from homology"/>
<accession>A0A348G6P4</accession>
<dbReference type="GO" id="GO:0016651">
    <property type="term" value="F:oxidoreductase activity, acting on NAD(P)H"/>
    <property type="evidence" value="ECO:0007669"/>
    <property type="project" value="InterPro"/>
</dbReference>
<dbReference type="InterPro" id="IPR010218">
    <property type="entry name" value="NADH_DH_suC"/>
</dbReference>
<dbReference type="SUPFAM" id="SSF143243">
    <property type="entry name" value="Nqo5-like"/>
    <property type="match status" value="1"/>
</dbReference>
<gene>
    <name evidence="5" type="primary">nad9</name>
</gene>
<dbReference type="InterPro" id="IPR020396">
    <property type="entry name" value="NADH_UbQ_OxRdtase_CS"/>
</dbReference>
<sequence length="213" mass="24787">MLDFIQSLIGFLPKYIQKVSLKVCNTSVDLLENHFENTSVVDTRLSRDESAQLCVCIHYRDLLPFLIFLRDHSSCRFETLIDIVGVDYPGRVDRFEIVYLLTCLQYNARIFLKCQVGVLSSVSSVTSLFPAAAWLEREIWDLYGVFFSGHPDLRRILTDYGFEGHPLRKDFPISGFVEVRYDEEEKRVLLDSLEISQEFRNFCFSNPWPVLSH</sequence>
<geneLocation type="mitochondrion" evidence="5"/>
<dbReference type="InterPro" id="IPR001268">
    <property type="entry name" value="NADH_UbQ_OxRdtase_30kDa_su"/>
</dbReference>
<dbReference type="Pfam" id="PF00329">
    <property type="entry name" value="Complex1_30kDa"/>
    <property type="match status" value="1"/>
</dbReference>
<evidence type="ECO:0000313" key="5">
    <source>
        <dbReference type="EMBL" id="BBF98341.1"/>
    </source>
</evidence>
<organism evidence="5">
    <name type="scientific">Goniomonas avonlea</name>
    <dbReference type="NCBI Taxonomy" id="1255295"/>
    <lineage>
        <taxon>Eukaryota</taxon>
        <taxon>Cryptophyceae</taxon>
        <taxon>Cyathomonadacea</taxon>
        <taxon>Goniomonadaceae</taxon>
        <taxon>Goniomonas</taxon>
    </lineage>
</organism>
<dbReference type="EMBL" id="AP018919">
    <property type="protein sequence ID" value="BBF98341.1"/>
    <property type="molecule type" value="Genomic_DNA"/>
</dbReference>
<feature type="domain" description="NADH:ubiquinone oxidoreductase 30kDa subunit" evidence="4">
    <location>
        <begin position="57"/>
        <end position="176"/>
    </location>
</feature>
<dbReference type="InterPro" id="IPR037232">
    <property type="entry name" value="NADH_quin_OxRdtase_su_C/D-like"/>
</dbReference>
<dbReference type="NCBIfam" id="TIGR01961">
    <property type="entry name" value="NuoC_fam"/>
    <property type="match status" value="1"/>
</dbReference>
<dbReference type="PANTHER" id="PTHR10884:SF14">
    <property type="entry name" value="NADH DEHYDROGENASE [UBIQUINONE] IRON-SULFUR PROTEIN 3, MITOCHONDRIAL"/>
    <property type="match status" value="1"/>
</dbReference>
<name>A0A348G6P4_9CRYP</name>
<dbReference type="Gene3D" id="3.30.460.80">
    <property type="entry name" value="NADH:ubiquinone oxidoreductase, 30kDa subunit"/>
    <property type="match status" value="1"/>
</dbReference>
<comment type="similarity">
    <text evidence="1 3">Belongs to the complex I 30 kDa subunit family.</text>
</comment>
<dbReference type="GO" id="GO:0008137">
    <property type="term" value="F:NADH dehydrogenase (ubiquinone) activity"/>
    <property type="evidence" value="ECO:0007669"/>
    <property type="project" value="InterPro"/>
</dbReference>
<dbReference type="PROSITE" id="PS00542">
    <property type="entry name" value="COMPLEX1_30K"/>
    <property type="match status" value="1"/>
</dbReference>
<reference evidence="5" key="1">
    <citation type="journal article" date="2018" name="BMC Biol.">
        <title>Nuclear genome sequence of the plastid-lacking cryptomonad Goniomonas avonlea provides insights into the evolution of secondary plastids.</title>
        <authorList>
            <person name="Cenci U."/>
            <person name="Sibbald S.J."/>
            <person name="Curtis B.A."/>
            <person name="Kamikawa R."/>
            <person name="Eme L."/>
            <person name="Moog D."/>
            <person name="Henrissat B."/>
            <person name="Marechal E."/>
            <person name="Chabi M."/>
            <person name="Djemiel C."/>
            <person name="Roger A.J."/>
            <person name="Kim E."/>
            <person name="Archibald J.M."/>
        </authorList>
    </citation>
    <scope>NUCLEOTIDE SEQUENCE</scope>
</reference>
<dbReference type="PANTHER" id="PTHR10884">
    <property type="entry name" value="NADH DEHYDROGENASE UBIQUINONE IRON-SULFUR PROTEIN 3"/>
    <property type="match status" value="1"/>
</dbReference>
<protein>
    <submittedName>
        <fullName evidence="5">NADH dehydrogenase subunit 9</fullName>
    </submittedName>
</protein>
<keyword evidence="2 3" id="KW-0813">Transport</keyword>
<evidence type="ECO:0000256" key="2">
    <source>
        <dbReference type="ARBA" id="ARBA00022448"/>
    </source>
</evidence>
<dbReference type="NCBIfam" id="NF004733">
    <property type="entry name" value="PRK06074.1-5"/>
    <property type="match status" value="1"/>
</dbReference>
<evidence type="ECO:0000256" key="1">
    <source>
        <dbReference type="ARBA" id="ARBA00007569"/>
    </source>
</evidence>
<keyword evidence="3" id="KW-0520">NAD</keyword>
<keyword evidence="3" id="KW-1278">Translocase</keyword>
<keyword evidence="5" id="KW-0496">Mitochondrion</keyword>
<dbReference type="AlphaFoldDB" id="A0A348G6P4"/>
<evidence type="ECO:0000259" key="4">
    <source>
        <dbReference type="Pfam" id="PF00329"/>
    </source>
</evidence>
<evidence type="ECO:0000256" key="3">
    <source>
        <dbReference type="RuleBase" id="RU003456"/>
    </source>
</evidence>